<keyword evidence="13" id="KW-0119">Carbohydrate metabolism</keyword>
<evidence type="ECO:0000256" key="9">
    <source>
        <dbReference type="ARBA" id="ARBA00022976"/>
    </source>
</evidence>
<comment type="catalytic activity">
    <reaction evidence="15">
        <text>L-threonyl-[protein] + GDP-beta-L-fucose = 3-O-(alpha-L-fucosyl)-L-threonyl-[protein] + GDP + H(+)</text>
        <dbReference type="Rhea" id="RHEA:70491"/>
        <dbReference type="Rhea" id="RHEA-COMP:11060"/>
        <dbReference type="Rhea" id="RHEA-COMP:17915"/>
        <dbReference type="ChEBI" id="CHEBI:15378"/>
        <dbReference type="ChEBI" id="CHEBI:30013"/>
        <dbReference type="ChEBI" id="CHEBI:57273"/>
        <dbReference type="ChEBI" id="CHEBI:58189"/>
        <dbReference type="ChEBI" id="CHEBI:189631"/>
        <dbReference type="EC" id="2.4.1.221"/>
    </reaction>
    <physiologicalReaction direction="left-to-right" evidence="15">
        <dbReference type="Rhea" id="RHEA:70492"/>
    </physiologicalReaction>
</comment>
<dbReference type="OrthoDB" id="10050276at2759"/>
<comment type="subcellular location">
    <subcellularLocation>
        <location evidence="1">Endoplasmic reticulum</location>
    </subcellularLocation>
</comment>
<evidence type="ECO:0000256" key="1">
    <source>
        <dbReference type="ARBA" id="ARBA00004240"/>
    </source>
</evidence>
<evidence type="ECO:0000313" key="17">
    <source>
        <dbReference type="EMBL" id="CAI5454123.1"/>
    </source>
</evidence>
<dbReference type="GO" id="GO:0007219">
    <property type="term" value="P:Notch signaling pathway"/>
    <property type="evidence" value="ECO:0007669"/>
    <property type="project" value="UniProtKB-KW"/>
</dbReference>
<evidence type="ECO:0000256" key="3">
    <source>
        <dbReference type="ARBA" id="ARBA00010626"/>
    </source>
</evidence>
<keyword evidence="11" id="KW-0325">Glycoprotein</keyword>
<organism evidence="17 18">
    <name type="scientific">Caenorhabditis angaria</name>
    <dbReference type="NCBI Taxonomy" id="860376"/>
    <lineage>
        <taxon>Eukaryota</taxon>
        <taxon>Metazoa</taxon>
        <taxon>Ecdysozoa</taxon>
        <taxon>Nematoda</taxon>
        <taxon>Chromadorea</taxon>
        <taxon>Rhabditida</taxon>
        <taxon>Rhabditina</taxon>
        <taxon>Rhabditomorpha</taxon>
        <taxon>Rhabditoidea</taxon>
        <taxon>Rhabditidae</taxon>
        <taxon>Peloderinae</taxon>
        <taxon>Caenorhabditis</taxon>
    </lineage>
</organism>
<comment type="pathway">
    <text evidence="2">Protein modification; protein glycosylation.</text>
</comment>
<keyword evidence="10" id="KW-1015">Disulfide bond</keyword>
<protein>
    <recommendedName>
        <fullName evidence="5">GDP-fucose protein O-fucosyltransferase 1</fullName>
        <ecNumber evidence="4">2.4.1.221</ecNumber>
    </recommendedName>
    <alternativeName>
        <fullName evidence="14">Peptide-O-fucosyltransferase 1</fullName>
    </alternativeName>
</protein>
<evidence type="ECO:0000256" key="4">
    <source>
        <dbReference type="ARBA" id="ARBA00012196"/>
    </source>
</evidence>
<comment type="caution">
    <text evidence="17">The sequence shown here is derived from an EMBL/GenBank/DDBJ whole genome shotgun (WGS) entry which is preliminary data.</text>
</comment>
<keyword evidence="9" id="KW-0914">Notch signaling pathway</keyword>
<comment type="catalytic activity">
    <reaction evidence="16">
        <text>L-seryl-[protein] + GDP-beta-L-fucose = 3-O-(alpha-L-fucosyl)-L-seryl-[protein] + GDP + H(+)</text>
        <dbReference type="Rhea" id="RHEA:63644"/>
        <dbReference type="Rhea" id="RHEA-COMP:9863"/>
        <dbReference type="Rhea" id="RHEA-COMP:17914"/>
        <dbReference type="ChEBI" id="CHEBI:15378"/>
        <dbReference type="ChEBI" id="CHEBI:29999"/>
        <dbReference type="ChEBI" id="CHEBI:57273"/>
        <dbReference type="ChEBI" id="CHEBI:58189"/>
        <dbReference type="ChEBI" id="CHEBI:189632"/>
        <dbReference type="EC" id="2.4.1.221"/>
    </reaction>
    <physiologicalReaction direction="left-to-right" evidence="16">
        <dbReference type="Rhea" id="RHEA:63645"/>
    </physiologicalReaction>
</comment>
<dbReference type="GO" id="GO:0005783">
    <property type="term" value="C:endoplasmic reticulum"/>
    <property type="evidence" value="ECO:0007669"/>
    <property type="project" value="UniProtKB-SubCell"/>
</dbReference>
<dbReference type="InterPro" id="IPR039922">
    <property type="entry name" value="POFUT1"/>
</dbReference>
<evidence type="ECO:0000256" key="2">
    <source>
        <dbReference type="ARBA" id="ARBA00004922"/>
    </source>
</evidence>
<evidence type="ECO:0000313" key="18">
    <source>
        <dbReference type="Proteomes" id="UP001152747"/>
    </source>
</evidence>
<evidence type="ECO:0000256" key="15">
    <source>
        <dbReference type="ARBA" id="ARBA00047273"/>
    </source>
</evidence>
<evidence type="ECO:0000256" key="16">
    <source>
        <dbReference type="ARBA" id="ARBA00048647"/>
    </source>
</evidence>
<accession>A0A9P1J354</accession>
<keyword evidence="8" id="KW-0256">Endoplasmic reticulum</keyword>
<keyword evidence="6" id="KW-0328">Glycosyltransferase</keyword>
<proteinExistence type="inferred from homology"/>
<keyword evidence="18" id="KW-1185">Reference proteome</keyword>
<evidence type="ECO:0000256" key="10">
    <source>
        <dbReference type="ARBA" id="ARBA00023157"/>
    </source>
</evidence>
<evidence type="ECO:0000256" key="8">
    <source>
        <dbReference type="ARBA" id="ARBA00022824"/>
    </source>
</evidence>
<evidence type="ECO:0000256" key="6">
    <source>
        <dbReference type="ARBA" id="ARBA00022676"/>
    </source>
</evidence>
<dbReference type="PANTHER" id="PTHR21420">
    <property type="entry name" value="GDP-FUCOSE PROTEIN O-FUCOSYLTRANSFERASE 1"/>
    <property type="match status" value="1"/>
</dbReference>
<keyword evidence="7" id="KW-0808">Transferase</keyword>
<evidence type="ECO:0000256" key="12">
    <source>
        <dbReference type="ARBA" id="ARBA00023253"/>
    </source>
</evidence>
<evidence type="ECO:0000256" key="13">
    <source>
        <dbReference type="ARBA" id="ARBA00023277"/>
    </source>
</evidence>
<name>A0A9P1J354_9PELO</name>
<dbReference type="InterPro" id="IPR019378">
    <property type="entry name" value="GDP-Fuc_O-FucTrfase"/>
</dbReference>
<evidence type="ECO:0000256" key="11">
    <source>
        <dbReference type="ARBA" id="ARBA00023180"/>
    </source>
</evidence>
<dbReference type="PANTHER" id="PTHR21420:SF10">
    <property type="entry name" value="GDP-FUCOSE PROTEIN O-FUCOSYLTRANSFERASE 1"/>
    <property type="match status" value="1"/>
</dbReference>
<gene>
    <name evidence="17" type="ORF">CAMP_LOCUS16760</name>
</gene>
<evidence type="ECO:0000256" key="5">
    <source>
        <dbReference type="ARBA" id="ARBA00021745"/>
    </source>
</evidence>
<dbReference type="GO" id="GO:0006004">
    <property type="term" value="P:fucose metabolic process"/>
    <property type="evidence" value="ECO:0007669"/>
    <property type="project" value="UniProtKB-KW"/>
</dbReference>
<keyword evidence="12" id="KW-0294">Fucose metabolism</keyword>
<evidence type="ECO:0000256" key="7">
    <source>
        <dbReference type="ARBA" id="ARBA00022679"/>
    </source>
</evidence>
<dbReference type="Proteomes" id="UP001152747">
    <property type="component" value="Unassembled WGS sequence"/>
</dbReference>
<comment type="similarity">
    <text evidence="3">Belongs to the glycosyltransferase 65 family.</text>
</comment>
<evidence type="ECO:0000256" key="14">
    <source>
        <dbReference type="ARBA" id="ARBA00033080"/>
    </source>
</evidence>
<dbReference type="Pfam" id="PF10250">
    <property type="entry name" value="O-FucT"/>
    <property type="match status" value="1"/>
</dbReference>
<reference evidence="17" key="1">
    <citation type="submission" date="2022-11" db="EMBL/GenBank/DDBJ databases">
        <authorList>
            <person name="Kikuchi T."/>
        </authorList>
    </citation>
    <scope>NUCLEOTIDE SEQUENCE</scope>
    <source>
        <strain evidence="17">PS1010</strain>
    </source>
</reference>
<dbReference type="Gene3D" id="3.40.50.11350">
    <property type="match status" value="1"/>
</dbReference>
<dbReference type="EC" id="2.4.1.221" evidence="4"/>
<dbReference type="GO" id="GO:0046922">
    <property type="term" value="F:peptide-O-fucosyltransferase activity"/>
    <property type="evidence" value="ECO:0007669"/>
    <property type="project" value="UniProtKB-EC"/>
</dbReference>
<sequence length="160" mass="18083">MVTPFIGIHLRNDGDWARVCEHLDVEKNRPIFASEQCLGENHHRGTITKEICAASKQTILNQIIDQVGKIGAKSVFVASDKDHMIDEINEALKPYEITAIRQAQDDPYISLAILARSDLFIGNCVSTFSHIVKRDRDYTTSKPRPSDFFGIVSEKRKIEL</sequence>
<dbReference type="AlphaFoldDB" id="A0A9P1J354"/>
<dbReference type="EMBL" id="CANHGI010000006">
    <property type="protein sequence ID" value="CAI5454123.1"/>
    <property type="molecule type" value="Genomic_DNA"/>
</dbReference>